<keyword evidence="2" id="KW-1185">Reference proteome</keyword>
<organism evidence="1 2">
    <name type="scientific">Microbulbifer thermotolerans</name>
    <dbReference type="NCBI Taxonomy" id="252514"/>
    <lineage>
        <taxon>Bacteria</taxon>
        <taxon>Pseudomonadati</taxon>
        <taxon>Pseudomonadota</taxon>
        <taxon>Gammaproteobacteria</taxon>
        <taxon>Cellvibrionales</taxon>
        <taxon>Microbulbiferaceae</taxon>
        <taxon>Microbulbifer</taxon>
    </lineage>
</organism>
<dbReference type="AlphaFoldDB" id="A0A143HJP9"/>
<dbReference type="InterPro" id="IPR019734">
    <property type="entry name" value="TPR_rpt"/>
</dbReference>
<dbReference type="RefSeq" id="WP_067151418.1">
    <property type="nucleotide sequence ID" value="NZ_CP014864.1"/>
</dbReference>
<dbReference type="Pfam" id="PF13424">
    <property type="entry name" value="TPR_12"/>
    <property type="match status" value="1"/>
</dbReference>
<gene>
    <name evidence="1" type="ORF">A3224_03240</name>
</gene>
<dbReference type="OrthoDB" id="5729228at2"/>
<dbReference type="EMBL" id="CP014864">
    <property type="protein sequence ID" value="AMX01726.1"/>
    <property type="molecule type" value="Genomic_DNA"/>
</dbReference>
<reference evidence="2" key="1">
    <citation type="submission" date="2016-03" db="EMBL/GenBank/DDBJ databases">
        <authorList>
            <person name="Lee Y.-S."/>
            <person name="Choi Y.-L."/>
        </authorList>
    </citation>
    <scope>NUCLEOTIDE SEQUENCE [LARGE SCALE GENOMIC DNA]</scope>
    <source>
        <strain evidence="2">DAU221</strain>
    </source>
</reference>
<evidence type="ECO:0000313" key="2">
    <source>
        <dbReference type="Proteomes" id="UP000076077"/>
    </source>
</evidence>
<dbReference type="PROSITE" id="PS50005">
    <property type="entry name" value="TPR"/>
    <property type="match status" value="1"/>
</dbReference>
<dbReference type="SUPFAM" id="SSF48452">
    <property type="entry name" value="TPR-like"/>
    <property type="match status" value="1"/>
</dbReference>
<dbReference type="Proteomes" id="UP000076077">
    <property type="component" value="Chromosome"/>
</dbReference>
<dbReference type="KEGG" id="mthd:A3224_03240"/>
<dbReference type="GeneID" id="76607065"/>
<sequence length="237" mass="25960">MHGTLTSLSLAVLLLAAGVAVATPAAKGEGATQKLLTSAEALALQGDFDRALPLYERAIGTLADKPQQQHALRYRYGMVLNALAARARPELYPLARAQFESVLAYLDGGATLGLPAPFEHSPARVRSALAHTYHQQSASEQDPLRRAHLLRTAYQLYSRAISGLTRHGEWHNLAITYFNLGQVCEWQGNLEEAIEWVEKAVELDARHGFADLEEDRAYLLGLRQQLNPPQPADATST</sequence>
<name>A0A143HJP9_MICTH</name>
<proteinExistence type="predicted"/>
<protein>
    <submittedName>
        <fullName evidence="1">Uncharacterized protein</fullName>
    </submittedName>
</protein>
<dbReference type="SMART" id="SM00028">
    <property type="entry name" value="TPR"/>
    <property type="match status" value="2"/>
</dbReference>
<dbReference type="Pfam" id="PF13176">
    <property type="entry name" value="TPR_7"/>
    <property type="match status" value="1"/>
</dbReference>
<accession>A0A143HJP9</accession>
<evidence type="ECO:0000313" key="1">
    <source>
        <dbReference type="EMBL" id="AMX01726.1"/>
    </source>
</evidence>
<dbReference type="Gene3D" id="1.25.40.10">
    <property type="entry name" value="Tetratricopeptide repeat domain"/>
    <property type="match status" value="1"/>
</dbReference>
<dbReference type="InterPro" id="IPR011990">
    <property type="entry name" value="TPR-like_helical_dom_sf"/>
</dbReference>